<name>A0A932FWT2_UNCTE</name>
<organism evidence="6 7">
    <name type="scientific">Tectimicrobiota bacterium</name>
    <dbReference type="NCBI Taxonomy" id="2528274"/>
    <lineage>
        <taxon>Bacteria</taxon>
        <taxon>Pseudomonadati</taxon>
        <taxon>Nitrospinota/Tectimicrobiota group</taxon>
        <taxon>Candidatus Tectimicrobiota</taxon>
    </lineage>
</organism>
<protein>
    <submittedName>
        <fullName evidence="6">MBL fold metallo-hydrolase</fullName>
    </submittedName>
</protein>
<evidence type="ECO:0000313" key="6">
    <source>
        <dbReference type="EMBL" id="MBI2876672.1"/>
    </source>
</evidence>
<sequence>MQLLENVYAYLWDGYENNCNSFFFHDEINVLIDPGHTCFTDRLIFAMAADGWRPEDVDLVVDTHAHLDHCEGNARFLHADTVIAAMHPADLRYYEHEGAQLMRALGREAPPLALGGVLQEEIRLGRITLQVIPTPGHTPGGVCLYWPQGRVLVSGDTLFNGSIGRTDFPGADARQMRESLERLGTLEVEYLLPGHNDLVSGREQVRENFTRIQHFFFPMLG</sequence>
<evidence type="ECO:0000313" key="7">
    <source>
        <dbReference type="Proteomes" id="UP000769766"/>
    </source>
</evidence>
<evidence type="ECO:0000256" key="1">
    <source>
        <dbReference type="ARBA" id="ARBA00001947"/>
    </source>
</evidence>
<proteinExistence type="predicted"/>
<dbReference type="GO" id="GO:0046872">
    <property type="term" value="F:metal ion binding"/>
    <property type="evidence" value="ECO:0007669"/>
    <property type="project" value="UniProtKB-KW"/>
</dbReference>
<keyword evidence="2" id="KW-0479">Metal-binding</keyword>
<evidence type="ECO:0000259" key="5">
    <source>
        <dbReference type="SMART" id="SM00849"/>
    </source>
</evidence>
<dbReference type="InterPro" id="IPR036866">
    <property type="entry name" value="RibonucZ/Hydroxyglut_hydro"/>
</dbReference>
<dbReference type="Proteomes" id="UP000769766">
    <property type="component" value="Unassembled WGS sequence"/>
</dbReference>
<dbReference type="InterPro" id="IPR051453">
    <property type="entry name" value="MBL_Glyoxalase_II"/>
</dbReference>
<feature type="domain" description="Metallo-beta-lactamase" evidence="5">
    <location>
        <begin position="18"/>
        <end position="195"/>
    </location>
</feature>
<dbReference type="GO" id="GO:0016787">
    <property type="term" value="F:hydrolase activity"/>
    <property type="evidence" value="ECO:0007669"/>
    <property type="project" value="UniProtKB-KW"/>
</dbReference>
<evidence type="ECO:0000256" key="4">
    <source>
        <dbReference type="ARBA" id="ARBA00022833"/>
    </source>
</evidence>
<evidence type="ECO:0000256" key="2">
    <source>
        <dbReference type="ARBA" id="ARBA00022723"/>
    </source>
</evidence>
<dbReference type="PANTHER" id="PTHR46233:SF3">
    <property type="entry name" value="HYDROXYACYLGLUTATHIONE HYDROLASE GLOC"/>
    <property type="match status" value="1"/>
</dbReference>
<accession>A0A932FWT2</accession>
<comment type="caution">
    <text evidence="6">The sequence shown here is derived from an EMBL/GenBank/DDBJ whole genome shotgun (WGS) entry which is preliminary data.</text>
</comment>
<comment type="cofactor">
    <cofactor evidence="1">
        <name>Zn(2+)</name>
        <dbReference type="ChEBI" id="CHEBI:29105"/>
    </cofactor>
</comment>
<dbReference type="InterPro" id="IPR001279">
    <property type="entry name" value="Metallo-B-lactamas"/>
</dbReference>
<dbReference type="PANTHER" id="PTHR46233">
    <property type="entry name" value="HYDROXYACYLGLUTATHIONE HYDROLASE GLOC"/>
    <property type="match status" value="1"/>
</dbReference>
<dbReference type="AlphaFoldDB" id="A0A932FWT2"/>
<keyword evidence="4" id="KW-0862">Zinc</keyword>
<dbReference type="SMART" id="SM00849">
    <property type="entry name" value="Lactamase_B"/>
    <property type="match status" value="1"/>
</dbReference>
<dbReference type="Gene3D" id="3.60.15.10">
    <property type="entry name" value="Ribonuclease Z/Hydroxyacylglutathione hydrolase-like"/>
    <property type="match status" value="1"/>
</dbReference>
<keyword evidence="3" id="KW-0378">Hydrolase</keyword>
<reference evidence="6" key="1">
    <citation type="submission" date="2020-07" db="EMBL/GenBank/DDBJ databases">
        <title>Huge and variable diversity of episymbiotic CPR bacteria and DPANN archaea in groundwater ecosystems.</title>
        <authorList>
            <person name="He C.Y."/>
            <person name="Keren R."/>
            <person name="Whittaker M."/>
            <person name="Farag I.F."/>
            <person name="Doudna J."/>
            <person name="Cate J.H.D."/>
            <person name="Banfield J.F."/>
        </authorList>
    </citation>
    <scope>NUCLEOTIDE SEQUENCE</scope>
    <source>
        <strain evidence="6">NC_groundwater_672_Ag_B-0.1um_62_36</strain>
    </source>
</reference>
<gene>
    <name evidence="6" type="ORF">HYY20_07305</name>
</gene>
<dbReference type="Pfam" id="PF00753">
    <property type="entry name" value="Lactamase_B"/>
    <property type="match status" value="1"/>
</dbReference>
<dbReference type="EMBL" id="JACPRF010000219">
    <property type="protein sequence ID" value="MBI2876672.1"/>
    <property type="molecule type" value="Genomic_DNA"/>
</dbReference>
<evidence type="ECO:0000256" key="3">
    <source>
        <dbReference type="ARBA" id="ARBA00022801"/>
    </source>
</evidence>
<dbReference type="CDD" id="cd06262">
    <property type="entry name" value="metallo-hydrolase-like_MBL-fold"/>
    <property type="match status" value="1"/>
</dbReference>
<dbReference type="SUPFAM" id="SSF56281">
    <property type="entry name" value="Metallo-hydrolase/oxidoreductase"/>
    <property type="match status" value="1"/>
</dbReference>